<dbReference type="InterPro" id="IPR007219">
    <property type="entry name" value="XnlR_reg_dom"/>
</dbReference>
<reference evidence="10 11" key="1">
    <citation type="journal article" date="2012" name="Science">
        <title>The Paleozoic origin of enzymatic lignin decomposition reconstructed from 31 fungal genomes.</title>
        <authorList>
            <person name="Floudas D."/>
            <person name="Binder M."/>
            <person name="Riley R."/>
            <person name="Barry K."/>
            <person name="Blanchette R.A."/>
            <person name="Henrissat B."/>
            <person name="Martinez A.T."/>
            <person name="Otillar R."/>
            <person name="Spatafora J.W."/>
            <person name="Yadav J.S."/>
            <person name="Aerts A."/>
            <person name="Benoit I."/>
            <person name="Boyd A."/>
            <person name="Carlson A."/>
            <person name="Copeland A."/>
            <person name="Coutinho P.M."/>
            <person name="de Vries R.P."/>
            <person name="Ferreira P."/>
            <person name="Findley K."/>
            <person name="Foster B."/>
            <person name="Gaskell J."/>
            <person name="Glotzer D."/>
            <person name="Gorecki P."/>
            <person name="Heitman J."/>
            <person name="Hesse C."/>
            <person name="Hori C."/>
            <person name="Igarashi K."/>
            <person name="Jurgens J.A."/>
            <person name="Kallen N."/>
            <person name="Kersten P."/>
            <person name="Kohler A."/>
            <person name="Kuees U."/>
            <person name="Kumar T.K.A."/>
            <person name="Kuo A."/>
            <person name="LaButti K."/>
            <person name="Larrondo L.F."/>
            <person name="Lindquist E."/>
            <person name="Ling A."/>
            <person name="Lombard V."/>
            <person name="Lucas S."/>
            <person name="Lundell T."/>
            <person name="Martin R."/>
            <person name="McLaughlin D.J."/>
            <person name="Morgenstern I."/>
            <person name="Morin E."/>
            <person name="Murat C."/>
            <person name="Nagy L.G."/>
            <person name="Nolan M."/>
            <person name="Ohm R.A."/>
            <person name="Patyshakuliyeva A."/>
            <person name="Rokas A."/>
            <person name="Ruiz-Duenas F.J."/>
            <person name="Sabat G."/>
            <person name="Salamov A."/>
            <person name="Samejima M."/>
            <person name="Schmutz J."/>
            <person name="Slot J.C."/>
            <person name="St John F."/>
            <person name="Stenlid J."/>
            <person name="Sun H."/>
            <person name="Sun S."/>
            <person name="Syed K."/>
            <person name="Tsang A."/>
            <person name="Wiebenga A."/>
            <person name="Young D."/>
            <person name="Pisabarro A."/>
            <person name="Eastwood D.C."/>
            <person name="Martin F."/>
            <person name="Cullen D."/>
            <person name="Grigoriev I.V."/>
            <person name="Hibbett D.S."/>
        </authorList>
    </citation>
    <scope>NUCLEOTIDE SEQUENCE</scope>
    <source>
        <strain evidence="11">FP-58527</strain>
    </source>
</reference>
<feature type="compositionally biased region" description="Polar residues" evidence="7">
    <location>
        <begin position="10"/>
        <end position="24"/>
    </location>
</feature>
<evidence type="ECO:0000313" key="10">
    <source>
        <dbReference type="EMBL" id="EPT04965.1"/>
    </source>
</evidence>
<dbReference type="OrthoDB" id="1405595at2759"/>
<keyword evidence="11" id="KW-1185">Reference proteome</keyword>
<dbReference type="PROSITE" id="PS00028">
    <property type="entry name" value="ZINC_FINGER_C2H2_1"/>
    <property type="match status" value="1"/>
</dbReference>
<feature type="region of interest" description="Disordered" evidence="7">
    <location>
        <begin position="1"/>
        <end position="27"/>
    </location>
</feature>
<sequence length="804" mass="88760">MSTDLVADPTSPSGSTPLTDSSVPATPVELKKDGTASRMRLHKGNIPTVPQTKSCPMCPAKFTRTTHLSRHLRTHTREKMHECDKCHSQFTRSDLLTRHKRSCGDPNAYRSRRKSCKACADSKVRCDLQLPCSKCQTRGRECIYVSGHSVPGSSAGSQHASTQEAKVHDAFDEELAKLLANPSLASSSTARTPDSYLHQLAVPIASARTARSPAHALPPASTLSATYTSGAVDFAIASSSIFALIDNPEAAQSSMQNDKHDLFGSSGGLSGELFDDFLGGAFAPSQQMMPDFGLDGKGKDVAGTFPDFTSSQGSDASLASTPFPAALFDIPAMQPSTGNPHVFDSSSIAGPSSTSSSSPGSSGDSSTPSSSSKESITDRPDGPTPACRLTYLSLFFGAYLSNMPIIHAATFVRKGRHPLLITAMETCGALYVKTRVAIDFIDSNLAKARDELVVEFAKGASSSEWQCQTDLVLAADLLQTVGLFHHSAEQRSFSNVYHGIFAMMIRLNAFADKCLQWQAPENVNASNADQVWREWVQHETARRGLAVSYIHDCFHCIYFNLRPTYESDVFDMCLPCEDALWSASSAEEWLAVLQRQSRYGNTQQRLGGARLRKSFTKLAQPSETFSPPPVFNPWQHFLLVQMLLRQLFEEYMEARAHIENGQTPVATEPPKECLSQERIYSFQATLHRWLQSWLQSPDSPQYSELEPRFVEQALPFYWMAQVALMAYQERLPPFCVGTMYLTSGEAKFKLMTKWEKHIRNFLRRGGKEPTLSFAELVEVRFRKWDSGSGHDEEPVNLLGFFPQM</sequence>
<keyword evidence="4" id="KW-0804">Transcription</keyword>
<keyword evidence="6" id="KW-0863">Zinc-finger</keyword>
<evidence type="ECO:0000259" key="9">
    <source>
        <dbReference type="PROSITE" id="PS50157"/>
    </source>
</evidence>
<dbReference type="SMART" id="SM00355">
    <property type="entry name" value="ZnF_C2H2"/>
    <property type="match status" value="2"/>
</dbReference>
<organism evidence="10 11">
    <name type="scientific">Fomitopsis schrenkii</name>
    <name type="common">Brown rot fungus</name>
    <dbReference type="NCBI Taxonomy" id="2126942"/>
    <lineage>
        <taxon>Eukaryota</taxon>
        <taxon>Fungi</taxon>
        <taxon>Dikarya</taxon>
        <taxon>Basidiomycota</taxon>
        <taxon>Agaricomycotina</taxon>
        <taxon>Agaricomycetes</taxon>
        <taxon>Polyporales</taxon>
        <taxon>Fomitopsis</taxon>
    </lineage>
</organism>
<keyword evidence="3" id="KW-0805">Transcription regulation</keyword>
<evidence type="ECO:0000313" key="11">
    <source>
        <dbReference type="Proteomes" id="UP000015241"/>
    </source>
</evidence>
<dbReference type="AlphaFoldDB" id="S8G3W4"/>
<name>S8G3W4_FOMSC</name>
<dbReference type="PROSITE" id="PS00463">
    <property type="entry name" value="ZN2_CY6_FUNGAL_1"/>
    <property type="match status" value="1"/>
</dbReference>
<feature type="domain" description="Zn(2)-C6 fungal-type" evidence="8">
    <location>
        <begin position="115"/>
        <end position="144"/>
    </location>
</feature>
<keyword evidence="2" id="KW-0862">Zinc</keyword>
<keyword evidence="5" id="KW-0539">Nucleus</keyword>
<dbReference type="SUPFAM" id="SSF57667">
    <property type="entry name" value="beta-beta-alpha zinc fingers"/>
    <property type="match status" value="1"/>
</dbReference>
<dbReference type="Gene3D" id="3.30.160.60">
    <property type="entry name" value="Classic Zinc Finger"/>
    <property type="match status" value="2"/>
</dbReference>
<feature type="region of interest" description="Disordered" evidence="7">
    <location>
        <begin position="339"/>
        <end position="382"/>
    </location>
</feature>
<dbReference type="EMBL" id="KE504125">
    <property type="protein sequence ID" value="EPT04965.1"/>
    <property type="molecule type" value="Genomic_DNA"/>
</dbReference>
<dbReference type="eggNOG" id="KOG1721">
    <property type="taxonomic scope" value="Eukaryota"/>
</dbReference>
<evidence type="ECO:0000256" key="6">
    <source>
        <dbReference type="PROSITE-ProRule" id="PRU00042"/>
    </source>
</evidence>
<dbReference type="CDD" id="cd12148">
    <property type="entry name" value="fungal_TF_MHR"/>
    <property type="match status" value="1"/>
</dbReference>
<evidence type="ECO:0000256" key="2">
    <source>
        <dbReference type="ARBA" id="ARBA00022833"/>
    </source>
</evidence>
<evidence type="ECO:0000256" key="1">
    <source>
        <dbReference type="ARBA" id="ARBA00022723"/>
    </source>
</evidence>
<evidence type="ECO:0008006" key="12">
    <source>
        <dbReference type="Google" id="ProtNLM"/>
    </source>
</evidence>
<dbReference type="InParanoid" id="S8G3W4"/>
<dbReference type="InterPro" id="IPR036864">
    <property type="entry name" value="Zn2-C6_fun-type_DNA-bd_sf"/>
</dbReference>
<dbReference type="PROSITE" id="PS50048">
    <property type="entry name" value="ZN2_CY6_FUNGAL_2"/>
    <property type="match status" value="1"/>
</dbReference>
<dbReference type="InterPro" id="IPR013087">
    <property type="entry name" value="Znf_C2H2_type"/>
</dbReference>
<feature type="domain" description="C2H2-type" evidence="9">
    <location>
        <begin position="81"/>
        <end position="114"/>
    </location>
</feature>
<dbReference type="InterPro" id="IPR001138">
    <property type="entry name" value="Zn2Cys6_DnaBD"/>
</dbReference>
<dbReference type="GO" id="GO:0000981">
    <property type="term" value="F:DNA-binding transcription factor activity, RNA polymerase II-specific"/>
    <property type="evidence" value="ECO:0007669"/>
    <property type="project" value="InterPro"/>
</dbReference>
<gene>
    <name evidence="10" type="ORF">FOMPIDRAFT_1013789</name>
</gene>
<feature type="domain" description="C2H2-type" evidence="9">
    <location>
        <begin position="53"/>
        <end position="80"/>
    </location>
</feature>
<dbReference type="SMART" id="SM00066">
    <property type="entry name" value="GAL4"/>
    <property type="match status" value="1"/>
</dbReference>
<dbReference type="PROSITE" id="PS50157">
    <property type="entry name" value="ZINC_FINGER_C2H2_2"/>
    <property type="match status" value="2"/>
</dbReference>
<dbReference type="GO" id="GO:0006351">
    <property type="term" value="P:DNA-templated transcription"/>
    <property type="evidence" value="ECO:0007669"/>
    <property type="project" value="InterPro"/>
</dbReference>
<dbReference type="STRING" id="743788.S8G3W4"/>
<evidence type="ECO:0000256" key="5">
    <source>
        <dbReference type="ARBA" id="ARBA00023242"/>
    </source>
</evidence>
<dbReference type="GO" id="GO:0008270">
    <property type="term" value="F:zinc ion binding"/>
    <property type="evidence" value="ECO:0007669"/>
    <property type="project" value="UniProtKB-KW"/>
</dbReference>
<dbReference type="InterPro" id="IPR036236">
    <property type="entry name" value="Znf_C2H2_sf"/>
</dbReference>
<feature type="compositionally biased region" description="Low complexity" evidence="7">
    <location>
        <begin position="344"/>
        <end position="374"/>
    </location>
</feature>
<keyword evidence="1" id="KW-0479">Metal-binding</keyword>
<dbReference type="Gene3D" id="4.10.240.10">
    <property type="entry name" value="Zn(2)-C6 fungal-type DNA-binding domain"/>
    <property type="match status" value="1"/>
</dbReference>
<dbReference type="Pfam" id="PF04082">
    <property type="entry name" value="Fungal_trans"/>
    <property type="match status" value="1"/>
</dbReference>
<dbReference type="PANTHER" id="PTHR47660">
    <property type="entry name" value="TRANSCRIPTION FACTOR WITH C2H2 AND ZN(2)-CYS(6) DNA BINDING DOMAIN (EUROFUNG)-RELATED-RELATED"/>
    <property type="match status" value="1"/>
</dbReference>
<protein>
    <recommendedName>
        <fullName evidence="12">Zn(2)-C6 fungal-type domain-containing protein</fullName>
    </recommendedName>
</protein>
<dbReference type="HOGENOM" id="CLU_364478_0_0_1"/>
<dbReference type="Proteomes" id="UP000015241">
    <property type="component" value="Unassembled WGS sequence"/>
</dbReference>
<dbReference type="CDD" id="cd00067">
    <property type="entry name" value="GAL4"/>
    <property type="match status" value="1"/>
</dbReference>
<dbReference type="GO" id="GO:0003677">
    <property type="term" value="F:DNA binding"/>
    <property type="evidence" value="ECO:0007669"/>
    <property type="project" value="InterPro"/>
</dbReference>
<accession>S8G3W4</accession>
<dbReference type="SUPFAM" id="SSF57701">
    <property type="entry name" value="Zn2/Cys6 DNA-binding domain"/>
    <property type="match status" value="1"/>
</dbReference>
<evidence type="ECO:0000259" key="8">
    <source>
        <dbReference type="PROSITE" id="PS50048"/>
    </source>
</evidence>
<evidence type="ECO:0000256" key="7">
    <source>
        <dbReference type="SAM" id="MobiDB-lite"/>
    </source>
</evidence>
<proteinExistence type="predicted"/>
<evidence type="ECO:0000256" key="3">
    <source>
        <dbReference type="ARBA" id="ARBA00023015"/>
    </source>
</evidence>
<dbReference type="Pfam" id="PF00172">
    <property type="entry name" value="Zn_clus"/>
    <property type="match status" value="1"/>
</dbReference>
<evidence type="ECO:0000256" key="4">
    <source>
        <dbReference type="ARBA" id="ARBA00023163"/>
    </source>
</evidence>